<keyword evidence="1 2" id="KW-0812">Transmembrane</keyword>
<feature type="transmembrane region" description="Helical" evidence="1">
    <location>
        <begin position="25"/>
        <end position="45"/>
    </location>
</feature>
<keyword evidence="1" id="KW-0472">Membrane</keyword>
<dbReference type="EMBL" id="BLIY01000003">
    <property type="protein sequence ID" value="GFE52917.1"/>
    <property type="molecule type" value="Genomic_DNA"/>
</dbReference>
<sequence length="112" mass="12748">MAAANKSSDAHHPVSYFGVDLTRCLDSACMAIFTLLISCGFLFMFGETLRMIDRTSFSREEYVKRFLNRIFPFRTGFDFNLTHALLFSICTLMLCFRGESHHGAEGKHAKSH</sequence>
<evidence type="ECO:0000313" key="3">
    <source>
        <dbReference type="Proteomes" id="UP001057455"/>
    </source>
</evidence>
<name>A0A9W5WU66_BABOV</name>
<reference evidence="2" key="1">
    <citation type="submission" date="2019-12" db="EMBL/GenBank/DDBJ databases">
        <title>Genome sequence of Babesia ovis.</title>
        <authorList>
            <person name="Yamagishi J."/>
            <person name="Sevinc F."/>
            <person name="Xuan X."/>
        </authorList>
    </citation>
    <scope>NUCLEOTIDE SEQUENCE</scope>
    <source>
        <strain evidence="2">Selcuk</strain>
    </source>
</reference>
<gene>
    <name evidence="2" type="ORF">BaOVIS_003210</name>
</gene>
<evidence type="ECO:0000313" key="2">
    <source>
        <dbReference type="EMBL" id="GFE52917.1"/>
    </source>
</evidence>
<protein>
    <submittedName>
        <fullName evidence="2">Transmembrane protein</fullName>
    </submittedName>
</protein>
<keyword evidence="3" id="KW-1185">Reference proteome</keyword>
<organism evidence="2 3">
    <name type="scientific">Babesia ovis</name>
    <dbReference type="NCBI Taxonomy" id="5869"/>
    <lineage>
        <taxon>Eukaryota</taxon>
        <taxon>Sar</taxon>
        <taxon>Alveolata</taxon>
        <taxon>Apicomplexa</taxon>
        <taxon>Aconoidasida</taxon>
        <taxon>Piroplasmida</taxon>
        <taxon>Babesiidae</taxon>
        <taxon>Babesia</taxon>
    </lineage>
</organism>
<proteinExistence type="predicted"/>
<evidence type="ECO:0000256" key="1">
    <source>
        <dbReference type="SAM" id="Phobius"/>
    </source>
</evidence>
<dbReference type="OrthoDB" id="439796at2759"/>
<accession>A0A9W5WU66</accession>
<keyword evidence="1" id="KW-1133">Transmembrane helix</keyword>
<dbReference type="AlphaFoldDB" id="A0A9W5WU66"/>
<comment type="caution">
    <text evidence="2">The sequence shown here is derived from an EMBL/GenBank/DDBJ whole genome shotgun (WGS) entry which is preliminary data.</text>
</comment>
<dbReference type="Proteomes" id="UP001057455">
    <property type="component" value="Unassembled WGS sequence"/>
</dbReference>